<accession>A0AAU8AL57</accession>
<organism evidence="1">
    <name type="scientific">Alloyangia sp. H15</name>
    <dbReference type="NCBI Taxonomy" id="3029062"/>
    <lineage>
        <taxon>Bacteria</taxon>
        <taxon>Pseudomonadati</taxon>
        <taxon>Pseudomonadota</taxon>
        <taxon>Alphaproteobacteria</taxon>
        <taxon>Rhodobacterales</taxon>
        <taxon>Roseobacteraceae</taxon>
        <taxon>Alloyangia</taxon>
    </lineage>
</organism>
<protein>
    <submittedName>
        <fullName evidence="1">Uncharacterized protein</fullName>
    </submittedName>
</protein>
<dbReference type="RefSeq" id="WP_353474191.1">
    <property type="nucleotide sequence ID" value="NZ_CP123385.1"/>
</dbReference>
<proteinExistence type="predicted"/>
<name>A0AAU8AL57_9RHOB</name>
<evidence type="ECO:0000313" key="1">
    <source>
        <dbReference type="EMBL" id="XCC95346.1"/>
    </source>
</evidence>
<reference evidence="1" key="1">
    <citation type="submission" date="2023-02" db="EMBL/GenBank/DDBJ databases">
        <title>Description and genomic characterization of Salipiger bruguierae sp. nov., isolated from the sediment of mangrove plant Bruguiera sexangula.</title>
        <authorList>
            <person name="Long M."/>
        </authorList>
    </citation>
    <scope>NUCLEOTIDE SEQUENCE</scope>
    <source>
        <strain evidence="1">H15</strain>
    </source>
</reference>
<sequence>MMDQDWNDTDIEWTEGVMPHGPYNAPANLAANDALPARPVTDRNPRVGAKKRFSCAFVYGPGAGVVMNTESLTENRVGLVLLARPDVVSLENQVGFSWVANDGSTHTHFFDFRATMVDGSRVAIMVKYDDKLGEEEFRAEISEIAAQVTPHFADRVTLLTEKHLDPVDVFNATLFNAVRHPDDEADAIMRQAISRLNGAAKIEDLIAHTGLGGRGFRSIARLIGSRELELQGRVRVAYDCLVMRRAA</sequence>
<dbReference type="AlphaFoldDB" id="A0AAU8AL57"/>
<gene>
    <name evidence="1" type="ORF">PVT71_19855</name>
</gene>
<dbReference type="EMBL" id="CP123385">
    <property type="protein sequence ID" value="XCC95346.1"/>
    <property type="molecule type" value="Genomic_DNA"/>
</dbReference>